<protein>
    <submittedName>
        <fullName evidence="1">Concanavalin A-like lectin/glucanase superfamily protein</fullName>
    </submittedName>
</protein>
<proteinExistence type="predicted"/>
<dbReference type="GO" id="GO:0004553">
    <property type="term" value="F:hydrolase activity, hydrolyzing O-glycosyl compounds"/>
    <property type="evidence" value="ECO:0007669"/>
    <property type="project" value="UniProtKB-ARBA"/>
</dbReference>
<gene>
    <name evidence="1" type="ORF">BCF58_1070</name>
</gene>
<accession>A0A495SR18</accession>
<dbReference type="PROSITE" id="PS51257">
    <property type="entry name" value="PROKAR_LIPOPROTEIN"/>
    <property type="match status" value="1"/>
</dbReference>
<dbReference type="Proteomes" id="UP000272428">
    <property type="component" value="Unassembled WGS sequence"/>
</dbReference>
<dbReference type="SUPFAM" id="SSF49899">
    <property type="entry name" value="Concanavalin A-like lectins/glucanases"/>
    <property type="match status" value="1"/>
</dbReference>
<evidence type="ECO:0000313" key="1">
    <source>
        <dbReference type="EMBL" id="RKT01844.1"/>
    </source>
</evidence>
<dbReference type="GO" id="GO:0005975">
    <property type="term" value="P:carbohydrate metabolic process"/>
    <property type="evidence" value="ECO:0007669"/>
    <property type="project" value="UniProtKB-ARBA"/>
</dbReference>
<name>A0A495SR18_9FLAO</name>
<reference evidence="1 2" key="1">
    <citation type="submission" date="2018-10" db="EMBL/GenBank/DDBJ databases">
        <title>Genomic Encyclopedia of Archaeal and Bacterial Type Strains, Phase II (KMG-II): from individual species to whole genera.</title>
        <authorList>
            <person name="Goeker M."/>
        </authorList>
    </citation>
    <scope>NUCLEOTIDE SEQUENCE [LARGE SCALE GENOMIC DNA]</scope>
    <source>
        <strain evidence="1 2">DSM 14219</strain>
    </source>
</reference>
<keyword evidence="2" id="KW-1185">Reference proteome</keyword>
<sequence length="326" mass="34771">MKNNIFKYIGAAFLFGTVVLSCEDSIDKDNPPIPYASIGGYQNSDDIASGNLIAKLSFENNLDDKVNNITGQMPVGVTYASGVKGMAYNGSSSQMRYSVGNASAAITGINKSFTIAFWLKSDGTVDPATPGQGKGAQGIFSIVRPTEFWGGINLFIENPNASKPERIRLKLGVESSNPAVAWKGQGVIANLDGYKGKWVHVVFAYDATASKCYVYQDGEAAKNLDGFAYSPAGGELGGYASWFADNPGGLSNPNGVAGYGNFMMSGTNGKVVFGSHQFETVPPLNNGSQQDWATSFAGQMDEFRIYNVALKGSDVVALYKLEKDNR</sequence>
<dbReference type="RefSeq" id="WP_121460724.1">
    <property type="nucleotide sequence ID" value="NZ_RBXB01000001.1"/>
</dbReference>
<dbReference type="EMBL" id="RBXB01000001">
    <property type="protein sequence ID" value="RKT01844.1"/>
    <property type="molecule type" value="Genomic_DNA"/>
</dbReference>
<dbReference type="InterPro" id="IPR013320">
    <property type="entry name" value="ConA-like_dom_sf"/>
</dbReference>
<dbReference type="GO" id="GO:0030246">
    <property type="term" value="F:carbohydrate binding"/>
    <property type="evidence" value="ECO:0007669"/>
    <property type="project" value="UniProtKB-KW"/>
</dbReference>
<dbReference type="Pfam" id="PF13385">
    <property type="entry name" value="Laminin_G_3"/>
    <property type="match status" value="1"/>
</dbReference>
<dbReference type="AlphaFoldDB" id="A0A495SR18"/>
<dbReference type="OrthoDB" id="9814380at2"/>
<keyword evidence="1" id="KW-0430">Lectin</keyword>
<evidence type="ECO:0000313" key="2">
    <source>
        <dbReference type="Proteomes" id="UP000272428"/>
    </source>
</evidence>
<organism evidence="1 2">
    <name type="scientific">Chryseobacterium defluvii</name>
    <dbReference type="NCBI Taxonomy" id="160396"/>
    <lineage>
        <taxon>Bacteria</taxon>
        <taxon>Pseudomonadati</taxon>
        <taxon>Bacteroidota</taxon>
        <taxon>Flavobacteriia</taxon>
        <taxon>Flavobacteriales</taxon>
        <taxon>Weeksellaceae</taxon>
        <taxon>Chryseobacterium group</taxon>
        <taxon>Chryseobacterium</taxon>
    </lineage>
</organism>
<comment type="caution">
    <text evidence="1">The sequence shown here is derived from an EMBL/GenBank/DDBJ whole genome shotgun (WGS) entry which is preliminary data.</text>
</comment>
<dbReference type="Gene3D" id="2.60.120.200">
    <property type="match status" value="2"/>
</dbReference>